<evidence type="ECO:0000256" key="3">
    <source>
        <dbReference type="ARBA" id="ARBA00022448"/>
    </source>
</evidence>
<protein>
    <recommendedName>
        <fullName evidence="9">Transportin-1</fullName>
    </recommendedName>
    <alternativeName>
        <fullName evidence="10">Importin beta-2</fullName>
    </alternativeName>
    <alternativeName>
        <fullName evidence="11">Karyopherin beta-2</fullName>
    </alternativeName>
</protein>
<feature type="region of interest" description="Disordered" evidence="12">
    <location>
        <begin position="952"/>
        <end position="984"/>
    </location>
</feature>
<reference evidence="14 15" key="1">
    <citation type="submission" date="2020-02" db="EMBL/GenBank/DDBJ databases">
        <authorList>
            <person name="Ferguson B K."/>
        </authorList>
    </citation>
    <scope>NUCLEOTIDE SEQUENCE [LARGE SCALE GENOMIC DNA]</scope>
</reference>
<dbReference type="InterPro" id="IPR000357">
    <property type="entry name" value="HEAT"/>
</dbReference>
<dbReference type="GO" id="GO:0006606">
    <property type="term" value="P:protein import into nucleus"/>
    <property type="evidence" value="ECO:0007669"/>
    <property type="project" value="InterPro"/>
</dbReference>
<keyword evidence="15" id="KW-1185">Reference proteome</keyword>
<evidence type="ECO:0000256" key="11">
    <source>
        <dbReference type="ARBA" id="ARBA00080641"/>
    </source>
</evidence>
<dbReference type="Pfam" id="PF02985">
    <property type="entry name" value="HEAT"/>
    <property type="match status" value="1"/>
</dbReference>
<dbReference type="GO" id="GO:0005737">
    <property type="term" value="C:cytoplasm"/>
    <property type="evidence" value="ECO:0007669"/>
    <property type="project" value="UniProtKB-SubCell"/>
</dbReference>
<dbReference type="GO" id="GO:0031267">
    <property type="term" value="F:small GTPase binding"/>
    <property type="evidence" value="ECO:0007669"/>
    <property type="project" value="InterPro"/>
</dbReference>
<evidence type="ECO:0000256" key="4">
    <source>
        <dbReference type="ARBA" id="ARBA00022490"/>
    </source>
</evidence>
<evidence type="ECO:0000256" key="1">
    <source>
        <dbReference type="ARBA" id="ARBA00004123"/>
    </source>
</evidence>
<gene>
    <name evidence="14" type="ORF">NTEN_LOCUS24221</name>
</gene>
<feature type="compositionally biased region" description="Basic and acidic residues" evidence="12">
    <location>
        <begin position="1043"/>
        <end position="1052"/>
    </location>
</feature>
<keyword evidence="5" id="KW-0677">Repeat</keyword>
<dbReference type="AlphaFoldDB" id="A0A6H5HSJ2"/>
<dbReference type="Gene3D" id="1.25.10.10">
    <property type="entry name" value="Leucine-rich Repeat Variant"/>
    <property type="match status" value="1"/>
</dbReference>
<dbReference type="SUPFAM" id="SSF48371">
    <property type="entry name" value="ARM repeat"/>
    <property type="match status" value="1"/>
</dbReference>
<evidence type="ECO:0000313" key="15">
    <source>
        <dbReference type="Proteomes" id="UP000479000"/>
    </source>
</evidence>
<feature type="compositionally biased region" description="Gly residues" evidence="12">
    <location>
        <begin position="952"/>
        <end position="966"/>
    </location>
</feature>
<dbReference type="Pfam" id="PF25780">
    <property type="entry name" value="TPR_IPO5"/>
    <property type="match status" value="1"/>
</dbReference>
<feature type="domain" description="Importin N-terminal" evidence="13">
    <location>
        <begin position="31"/>
        <end position="99"/>
    </location>
</feature>
<organism evidence="14 15">
    <name type="scientific">Nesidiocoris tenuis</name>
    <dbReference type="NCBI Taxonomy" id="355587"/>
    <lineage>
        <taxon>Eukaryota</taxon>
        <taxon>Metazoa</taxon>
        <taxon>Ecdysozoa</taxon>
        <taxon>Arthropoda</taxon>
        <taxon>Hexapoda</taxon>
        <taxon>Insecta</taxon>
        <taxon>Pterygota</taxon>
        <taxon>Neoptera</taxon>
        <taxon>Paraneoptera</taxon>
        <taxon>Hemiptera</taxon>
        <taxon>Heteroptera</taxon>
        <taxon>Panheteroptera</taxon>
        <taxon>Cimicomorpha</taxon>
        <taxon>Miridae</taxon>
        <taxon>Dicyphina</taxon>
        <taxon>Nesidiocoris</taxon>
    </lineage>
</organism>
<comment type="similarity">
    <text evidence="8">Belongs to the importin beta family. Importin beta-2 subfamily.</text>
</comment>
<evidence type="ECO:0000256" key="12">
    <source>
        <dbReference type="SAM" id="MobiDB-lite"/>
    </source>
</evidence>
<dbReference type="InterPro" id="IPR016024">
    <property type="entry name" value="ARM-type_fold"/>
</dbReference>
<accession>A0A6H5HSJ2</accession>
<evidence type="ECO:0000256" key="2">
    <source>
        <dbReference type="ARBA" id="ARBA00004496"/>
    </source>
</evidence>
<feature type="region of interest" description="Disordered" evidence="12">
    <location>
        <begin position="1015"/>
        <end position="1056"/>
    </location>
</feature>
<dbReference type="Pfam" id="PF03810">
    <property type="entry name" value="IBN_N"/>
    <property type="match status" value="1"/>
</dbReference>
<keyword evidence="7" id="KW-0539">Nucleus</keyword>
<dbReference type="InterPro" id="IPR040122">
    <property type="entry name" value="Importin_beta"/>
</dbReference>
<sequence length="1133" mass="127356">MDWVPDEEALRQILQLLKESQSPDTNTQRAVQQKLEELNRYPDFNNYLIFVLTKVTTEDEPTRSLSGLILKNNVKAYFEHIRGDVTDFIKQSCLSAVGDPSPLIRATVGILITTITSKEGLPAWPELLPALCNMLDSQEYNVCEGAFGALQKICEDCGEVGSDALNRLLNLLIPKFIQYFGHSSYKIRSHALACVNQFIFNRTQALMDHIDSFIEALFSLAHDTEPDVRKHVCRALVVLLEVQTDRLVPYINSIIEYMLHSSQDSDEGVALEACEFWLSLAEQPICRQALTPYLPQLVPVLVKGMKYSEIDIILLKGDVEEDESVPDRPEDMKPRFHRSRTTKLSSDQNGTDSDDEGGLDDDSSLSDWNLRKCSAAALDVLANVFRDDLLPVLLPILKETLFHNDWDVKESGILALGAIAEGCMSGMIPHLGELIPHLINCLYNKKALVRAITCWTLSRYAHWVVSQPHDNHFKLLLTELLKRILDPNKRVQEAACSAFATLEEEACTELVPYLGFILETLVYAFSKYQHKNLLILYDAIGTLADSVGHHLNKPEHINLLMPPLIHKWNVLKDEDKDLFPLLECLSSVATALQSGFLPYCEPVYKRCVSLVEQTLNQHIANIQNPEQFDAPDKDFMIVALDLLSGLAEGLHGQIENLVKNSNMMQLLYQCMQDPMPEVRQSSFALLGDLTKACFQHVHPCVSDFIPILGQNLNPDLISVCNNATWAIGEISIKLNGDEMKPYIPLVLNQLTVIINKPNTPKTLMENTAITIGRLGFVCPHEVAPHVATLCPPVILHGFRNQVDDEEWKSAHLAELHCVTSTEIELRSHQSPSLQDMSLSMPKSYSVRPRRLQAVLRKNISLAELCEKIPLRFEKYAPITSRKQFGLVKRLSFSVVNIKRLKLKEDYWNCGSDGEEPPKQYVDAKNAFLAKSGLSKFSFYAHEMVCPDGRCGPLGGQDGDGRPAGRGGRLRSERGRADAAERDSVLSQVRRIRPRTQSIRNHRRIKRTSGWLCSLTDPKTEVGNSSSRAATSRPPGPRSLASRAYKDAADDSPHRRRRCRRITAGAAPNDGDFERPHSIVESQPVAGRSNSSTDFLLLLRFNIRKAKTKKTKQQQINQLIKIDQRTSANYSSKW</sequence>
<feature type="compositionally biased region" description="Polar residues" evidence="12">
    <location>
        <begin position="342"/>
        <end position="351"/>
    </location>
</feature>
<feature type="region of interest" description="Disordered" evidence="12">
    <location>
        <begin position="323"/>
        <end position="361"/>
    </location>
</feature>
<evidence type="ECO:0000256" key="9">
    <source>
        <dbReference type="ARBA" id="ARBA00067327"/>
    </source>
</evidence>
<proteinExistence type="inferred from homology"/>
<dbReference type="Proteomes" id="UP000479000">
    <property type="component" value="Unassembled WGS sequence"/>
</dbReference>
<keyword evidence="3" id="KW-0813">Transport</keyword>
<evidence type="ECO:0000313" key="14">
    <source>
        <dbReference type="EMBL" id="CAB0020649.1"/>
    </source>
</evidence>
<dbReference type="PROSITE" id="PS50166">
    <property type="entry name" value="IMPORTIN_B_NT"/>
    <property type="match status" value="1"/>
</dbReference>
<dbReference type="OrthoDB" id="951172at2759"/>
<comment type="subcellular location">
    <subcellularLocation>
        <location evidence="2">Cytoplasm</location>
    </subcellularLocation>
    <subcellularLocation>
        <location evidence="1">Nucleus</location>
    </subcellularLocation>
</comment>
<dbReference type="SMART" id="SM00913">
    <property type="entry name" value="IBN_N"/>
    <property type="match status" value="1"/>
</dbReference>
<dbReference type="InterPro" id="IPR001494">
    <property type="entry name" value="Importin-beta_N"/>
</dbReference>
<keyword evidence="6" id="KW-0653">Protein transport</keyword>
<name>A0A6H5HSJ2_9HEMI</name>
<feature type="compositionally biased region" description="Basic and acidic residues" evidence="12">
    <location>
        <begin position="325"/>
        <end position="334"/>
    </location>
</feature>
<dbReference type="InterPro" id="IPR011989">
    <property type="entry name" value="ARM-like"/>
</dbReference>
<evidence type="ECO:0000256" key="10">
    <source>
        <dbReference type="ARBA" id="ARBA00076938"/>
    </source>
</evidence>
<keyword evidence="4" id="KW-0963">Cytoplasm</keyword>
<feature type="compositionally biased region" description="Basic and acidic residues" evidence="12">
    <location>
        <begin position="969"/>
        <end position="983"/>
    </location>
</feature>
<evidence type="ECO:0000256" key="8">
    <source>
        <dbReference type="ARBA" id="ARBA00038423"/>
    </source>
</evidence>
<dbReference type="GO" id="GO:0031981">
    <property type="term" value="C:nuclear lumen"/>
    <property type="evidence" value="ECO:0007669"/>
    <property type="project" value="UniProtKB-ARBA"/>
</dbReference>
<evidence type="ECO:0000259" key="13">
    <source>
        <dbReference type="PROSITE" id="PS50166"/>
    </source>
</evidence>
<dbReference type="FunFam" id="1.25.10.10:FF:000028">
    <property type="entry name" value="Transportin-1 isoform 1"/>
    <property type="match status" value="1"/>
</dbReference>
<dbReference type="InterPro" id="IPR057672">
    <property type="entry name" value="TPR_IPO4/5"/>
</dbReference>
<feature type="compositionally biased region" description="Acidic residues" evidence="12">
    <location>
        <begin position="352"/>
        <end position="361"/>
    </location>
</feature>
<dbReference type="Pfam" id="PF13513">
    <property type="entry name" value="HEAT_EZ"/>
    <property type="match status" value="1"/>
</dbReference>
<dbReference type="EMBL" id="CADCXU010035428">
    <property type="protein sequence ID" value="CAB0020649.1"/>
    <property type="molecule type" value="Genomic_DNA"/>
</dbReference>
<evidence type="ECO:0000256" key="5">
    <source>
        <dbReference type="ARBA" id="ARBA00022737"/>
    </source>
</evidence>
<evidence type="ECO:0000256" key="6">
    <source>
        <dbReference type="ARBA" id="ARBA00022927"/>
    </source>
</evidence>
<evidence type="ECO:0000256" key="7">
    <source>
        <dbReference type="ARBA" id="ARBA00023242"/>
    </source>
</evidence>
<dbReference type="PANTHER" id="PTHR10527">
    <property type="entry name" value="IMPORTIN BETA"/>
    <property type="match status" value="1"/>
</dbReference>